<dbReference type="VEuPathDB" id="MicrosporidiaDB:THOM_1272"/>
<accession>L7JWU4</accession>
<evidence type="ECO:0000313" key="1">
    <source>
        <dbReference type="EMBL" id="ELQ75770.1"/>
    </source>
</evidence>
<sequence>VIKRCRCWGLTKSRKKQIMVRLGCVDVRKCLLPSKQRWRIINIGVNDSVVIFFGFSADRMDIVKSIIRFVDKAGPA</sequence>
<dbReference type="HOGENOM" id="CLU_2661430_0_0_1"/>
<dbReference type="AlphaFoldDB" id="L7JWU4"/>
<feature type="non-terminal residue" evidence="1">
    <location>
        <position position="1"/>
    </location>
</feature>
<name>L7JWU4_TRAHO</name>
<proteinExistence type="predicted"/>
<dbReference type="InParanoid" id="L7JWU4"/>
<dbReference type="EMBL" id="JH993927">
    <property type="protein sequence ID" value="ELQ75770.1"/>
    <property type="molecule type" value="Genomic_DNA"/>
</dbReference>
<evidence type="ECO:0000313" key="2">
    <source>
        <dbReference type="Proteomes" id="UP000011185"/>
    </source>
</evidence>
<dbReference type="Proteomes" id="UP000011185">
    <property type="component" value="Unassembled WGS sequence"/>
</dbReference>
<protein>
    <submittedName>
        <fullName evidence="1">Uncharacterized protein</fullName>
    </submittedName>
</protein>
<gene>
    <name evidence="1" type="ORF">THOM_1272</name>
</gene>
<reference evidence="1 2" key="1">
    <citation type="journal article" date="2012" name="PLoS Pathog.">
        <title>The genome of the obligate intracellular parasite Trachipleistophora hominis: new insights into microsporidian genome dynamics and reductive evolution.</title>
        <authorList>
            <person name="Heinz E."/>
            <person name="Williams T.A."/>
            <person name="Nakjang S."/>
            <person name="Noel C.J."/>
            <person name="Swan D.C."/>
            <person name="Goldberg A.V."/>
            <person name="Harris S.R."/>
            <person name="Weinmaier T."/>
            <person name="Markert S."/>
            <person name="Becher D."/>
            <person name="Bernhardt J."/>
            <person name="Dagan T."/>
            <person name="Hacker C."/>
            <person name="Lucocq J.M."/>
            <person name="Schweder T."/>
            <person name="Rattei T."/>
            <person name="Hall N."/>
            <person name="Hirt R.P."/>
            <person name="Embley T.M."/>
        </authorList>
    </citation>
    <scope>NUCLEOTIDE SEQUENCE [LARGE SCALE GENOMIC DNA]</scope>
</reference>
<keyword evidence="2" id="KW-1185">Reference proteome</keyword>
<organism evidence="1 2">
    <name type="scientific">Trachipleistophora hominis</name>
    <name type="common">Microsporidian parasite</name>
    <dbReference type="NCBI Taxonomy" id="72359"/>
    <lineage>
        <taxon>Eukaryota</taxon>
        <taxon>Fungi</taxon>
        <taxon>Fungi incertae sedis</taxon>
        <taxon>Microsporidia</taxon>
        <taxon>Pleistophoridae</taxon>
        <taxon>Trachipleistophora</taxon>
    </lineage>
</organism>